<protein>
    <submittedName>
        <fullName evidence="1">Uncharacterized protein</fullName>
    </submittedName>
</protein>
<dbReference type="AlphaFoldDB" id="A0A075B015"/>
<dbReference type="STRING" id="988480.A0A075B015"/>
<dbReference type="InterPro" id="IPR018607">
    <property type="entry name" value="Ctf8"/>
</dbReference>
<evidence type="ECO:0000313" key="1">
    <source>
        <dbReference type="EMBL" id="EPZ35868.1"/>
    </source>
</evidence>
<accession>A0A075B015</accession>
<reference evidence="2" key="3">
    <citation type="submission" date="2018-08" db="EMBL/GenBank/DDBJ databases">
        <title>Leveraging single-cell genomics to expand the Fungal Tree of Life.</title>
        <authorList>
            <consortium name="DOE Joint Genome Institute"/>
            <person name="Ahrendt S.R."/>
            <person name="Quandt C.A."/>
            <person name="Ciobanu D."/>
            <person name="Clum A."/>
            <person name="Salamov A."/>
            <person name="Andreopoulos B."/>
            <person name="Cheng J.-F."/>
            <person name="Woyke T."/>
            <person name="Pelin A."/>
            <person name="Henrissat B."/>
            <person name="Reynolds N."/>
            <person name="Benny G.L."/>
            <person name="Smith M.E."/>
            <person name="James T.Y."/>
            <person name="Grigoriev I.V."/>
        </authorList>
    </citation>
    <scope>NUCLEOTIDE SEQUENCE</scope>
    <source>
        <strain evidence="2">CSF55</strain>
    </source>
</reference>
<dbReference type="GO" id="GO:0007064">
    <property type="term" value="P:mitotic sister chromatid cohesion"/>
    <property type="evidence" value="ECO:0007669"/>
    <property type="project" value="InterPro"/>
</dbReference>
<dbReference type="PANTHER" id="PTHR47475">
    <property type="entry name" value="CHROMOSOME TRANSMISSION FIDELITY PROTEIN 8"/>
    <property type="match status" value="1"/>
</dbReference>
<dbReference type="OrthoDB" id="121932at2759"/>
<dbReference type="GO" id="GO:0031390">
    <property type="term" value="C:Ctf18 RFC-like complex"/>
    <property type="evidence" value="ECO:0007669"/>
    <property type="project" value="InterPro"/>
</dbReference>
<evidence type="ECO:0000313" key="4">
    <source>
        <dbReference type="Proteomes" id="UP000281549"/>
    </source>
</evidence>
<evidence type="ECO:0000313" key="3">
    <source>
        <dbReference type="Proteomes" id="UP000030755"/>
    </source>
</evidence>
<dbReference type="PANTHER" id="PTHR47475:SF2">
    <property type="entry name" value="CHROMOSOME TRANSMISSION FIDELITY PROTEIN 8"/>
    <property type="match status" value="1"/>
</dbReference>
<dbReference type="Pfam" id="PF09696">
    <property type="entry name" value="Ctf8"/>
    <property type="match status" value="1"/>
</dbReference>
<gene>
    <name evidence="1" type="ORF">O9G_004153</name>
    <name evidence="2" type="ORF">ROZALSC1DRAFT_28396</name>
</gene>
<dbReference type="EMBL" id="ML005116">
    <property type="protein sequence ID" value="RKP20077.1"/>
    <property type="molecule type" value="Genomic_DNA"/>
</dbReference>
<dbReference type="EMBL" id="KE560734">
    <property type="protein sequence ID" value="EPZ35868.1"/>
    <property type="molecule type" value="Genomic_DNA"/>
</dbReference>
<dbReference type="Proteomes" id="UP000030755">
    <property type="component" value="Unassembled WGS sequence"/>
</dbReference>
<name>A0A075B015_ROZAC</name>
<proteinExistence type="predicted"/>
<keyword evidence="3" id="KW-1185">Reference proteome</keyword>
<reference evidence="1 3" key="1">
    <citation type="journal article" date="2013" name="Curr. Biol.">
        <title>Shared signatures of parasitism and phylogenomics unite Cryptomycota and microsporidia.</title>
        <authorList>
            <person name="James T.Y."/>
            <person name="Pelin A."/>
            <person name="Bonen L."/>
            <person name="Ahrendt S."/>
            <person name="Sain D."/>
            <person name="Corradi N."/>
            <person name="Stajich J.E."/>
        </authorList>
    </citation>
    <scope>NUCLEOTIDE SEQUENCE [LARGE SCALE GENOMIC DNA]</scope>
    <source>
        <strain evidence="1 3">CSF55</strain>
        <strain evidence="1 3">CSF55</strain>
    </source>
</reference>
<sequence>MVQLRLVRDELSQNEDFILLDLQGSIERNAGEEESENDVIGKMDFDGETAKLTIGNQELVGKVEKLKKPLVILEAPIVTKDDMEEENTPNQNEIIIPDYKMRQFIRKKIVFKSRPRTLV</sequence>
<dbReference type="Proteomes" id="UP000281549">
    <property type="component" value="Unassembled WGS sequence"/>
</dbReference>
<evidence type="ECO:0000313" key="2">
    <source>
        <dbReference type="EMBL" id="RKP20077.1"/>
    </source>
</evidence>
<reference evidence="4" key="2">
    <citation type="journal article" date="2018" name="Nat. Microbiol.">
        <title>Leveraging single-cell genomics to expand the fungal tree of life.</title>
        <authorList>
            <person name="Ahrendt S.R."/>
            <person name="Quandt C.A."/>
            <person name="Ciobanu D."/>
            <person name="Clum A."/>
            <person name="Salamov A."/>
            <person name="Andreopoulos B."/>
            <person name="Cheng J.F."/>
            <person name="Woyke T."/>
            <person name="Pelin A."/>
            <person name="Henrissat B."/>
            <person name="Reynolds N.K."/>
            <person name="Benny G.L."/>
            <person name="Smith M.E."/>
            <person name="James T.Y."/>
            <person name="Grigoriev I.V."/>
        </authorList>
    </citation>
    <scope>NUCLEOTIDE SEQUENCE [LARGE SCALE GENOMIC DNA]</scope>
    <source>
        <strain evidence="4">CSF55</strain>
    </source>
</reference>
<organism evidence="1 3">
    <name type="scientific">Rozella allomycis (strain CSF55)</name>
    <dbReference type="NCBI Taxonomy" id="988480"/>
    <lineage>
        <taxon>Eukaryota</taxon>
        <taxon>Fungi</taxon>
        <taxon>Fungi incertae sedis</taxon>
        <taxon>Cryptomycota</taxon>
        <taxon>Cryptomycota incertae sedis</taxon>
        <taxon>Rozella</taxon>
    </lineage>
</organism>
<dbReference type="HOGENOM" id="CLU_066293_3_0_1"/>